<sequence>MSDTRWDGIPIINYDFSADTTTLNQVSLRPKAYKHLDSIEWAHEYERHRELKVVSDDSSMWNKYIRKMSRWIVLIGTGVLIGVLTSSLDYSYEWATDLKDGICRDGFYLTKRHCCAGIGDGVKERAVCESWATWADVTGIGEAAFGSFLYKYFVFILTSVILAASAAYIVKDAPFVRTSGIAEVKTIISGVVLEDFLNDKTMIKKLFGLGLGVSANLWIGKEGPLVHIACVCADMLIRVFPMLDQNEAKRRELLLAATAAGISTAFNAPISGVIFTLEQLTSYFSPSDKMWISFFCAMSGVVVLNAFKEGINIFVEMNNQWLGLELPGFVLLGVMGGFYGKIFSKFNMRFARMRKELIISRGLKYEMLEVVILAFVTSVVCYPLVFPRLPLTVLIRRLYQDCDVIDENVVGDLCSAAGGYTLASLITSGVVATLLTAYTFGTILPAGVLMPSLAIGAIFGRVLGIFMEKVQQSSPFLTDMCSTSPELCISPGAYAVVGSAAFLAGTTKMTVWVVVTVFELTGALSYVLPIMITVIVARWTNDKYDTLNCYDQWIKFFGYPYLIEVNRPLPLTKASEVMKKLEDLEVVYVEDHPTVGELEHFTDLKYQGVPILKSRDMPRLVGWIGTSDLQEEYFRIHASSSYNSHKLVSFDANDRMDDDTQRLSFLVEHDHIILSPDIPLPSLVEVFFKMKPRFVMFCKDGLFVGLITLKDITNVVENA</sequence>
<keyword evidence="4 8" id="KW-1133">Transmembrane helix</keyword>
<dbReference type="InterPro" id="IPR046342">
    <property type="entry name" value="CBS_dom_sf"/>
</dbReference>
<evidence type="ECO:0000256" key="5">
    <source>
        <dbReference type="ARBA" id="ARBA00023065"/>
    </source>
</evidence>
<reference evidence="10" key="1">
    <citation type="journal article" date="2017" name="Genome Announc.">
        <title>Genome sequences of Cyberlindnera fabianii 65, Pichia kudriavzevii 129, and Saccharomyces cerevisiae 131 isolated from fermented masau fruits in Zimbabwe.</title>
        <authorList>
            <person name="van Rijswijck I.M.H."/>
            <person name="Derks M.F.L."/>
            <person name="Abee T."/>
            <person name="de Ridder D."/>
            <person name="Smid E.J."/>
        </authorList>
    </citation>
    <scope>NUCLEOTIDE SEQUENCE [LARGE SCALE GENOMIC DNA]</scope>
    <source>
        <strain evidence="10">65</strain>
    </source>
</reference>
<feature type="transmembrane region" description="Helical" evidence="8">
    <location>
        <begin position="71"/>
        <end position="88"/>
    </location>
</feature>
<evidence type="ECO:0000256" key="1">
    <source>
        <dbReference type="ARBA" id="ARBA00004141"/>
    </source>
</evidence>
<feature type="transmembrane region" description="Helical" evidence="8">
    <location>
        <begin position="253"/>
        <end position="277"/>
    </location>
</feature>
<name>A0A1V2L4X5_CYBFA</name>
<dbReference type="InterPro" id="IPR001807">
    <property type="entry name" value="ClC"/>
</dbReference>
<keyword evidence="2" id="KW-0813">Transport</keyword>
<evidence type="ECO:0000256" key="8">
    <source>
        <dbReference type="SAM" id="Phobius"/>
    </source>
</evidence>
<keyword evidence="5" id="KW-0406">Ion transport</keyword>
<feature type="transmembrane region" description="Helical" evidence="8">
    <location>
        <begin position="487"/>
        <end position="505"/>
    </location>
</feature>
<evidence type="ECO:0000256" key="3">
    <source>
        <dbReference type="ARBA" id="ARBA00022692"/>
    </source>
</evidence>
<keyword evidence="10" id="KW-1185">Reference proteome</keyword>
<dbReference type="InterPro" id="IPR014743">
    <property type="entry name" value="Cl-channel_core"/>
</dbReference>
<dbReference type="VEuPathDB" id="FungiDB:BON22_2888"/>
<organism evidence="9 10">
    <name type="scientific">Cyberlindnera fabianii</name>
    <name type="common">Yeast</name>
    <name type="synonym">Hansenula fabianii</name>
    <dbReference type="NCBI Taxonomy" id="36022"/>
    <lineage>
        <taxon>Eukaryota</taxon>
        <taxon>Fungi</taxon>
        <taxon>Dikarya</taxon>
        <taxon>Ascomycota</taxon>
        <taxon>Saccharomycotina</taxon>
        <taxon>Saccharomycetes</taxon>
        <taxon>Phaffomycetales</taxon>
        <taxon>Phaffomycetaceae</taxon>
        <taxon>Cyberlindnera</taxon>
    </lineage>
</organism>
<evidence type="ECO:0000313" key="9">
    <source>
        <dbReference type="EMBL" id="ONH66967.1"/>
    </source>
</evidence>
<comment type="subcellular location">
    <subcellularLocation>
        <location evidence="1">Membrane</location>
        <topology evidence="1">Multi-pass membrane protein</topology>
    </subcellularLocation>
</comment>
<feature type="transmembrane region" description="Helical" evidence="8">
    <location>
        <begin position="152"/>
        <end position="170"/>
    </location>
</feature>
<dbReference type="GO" id="GO:0005886">
    <property type="term" value="C:plasma membrane"/>
    <property type="evidence" value="ECO:0007669"/>
    <property type="project" value="TreeGrafter"/>
</dbReference>
<proteinExistence type="predicted"/>
<evidence type="ECO:0000256" key="7">
    <source>
        <dbReference type="ARBA" id="ARBA00023214"/>
    </source>
</evidence>
<accession>A0A1V2L4X5</accession>
<dbReference type="Proteomes" id="UP000189513">
    <property type="component" value="Unassembled WGS sequence"/>
</dbReference>
<feature type="transmembrane region" description="Helical" evidence="8">
    <location>
        <begin position="365"/>
        <end position="385"/>
    </location>
</feature>
<dbReference type="Pfam" id="PF00654">
    <property type="entry name" value="Voltage_CLC"/>
    <property type="match status" value="1"/>
</dbReference>
<keyword evidence="3 8" id="KW-0812">Transmembrane</keyword>
<dbReference type="Gene3D" id="3.10.580.10">
    <property type="entry name" value="CBS-domain"/>
    <property type="match status" value="1"/>
</dbReference>
<keyword evidence="6 8" id="KW-0472">Membrane</keyword>
<evidence type="ECO:0000313" key="10">
    <source>
        <dbReference type="Proteomes" id="UP000189513"/>
    </source>
</evidence>
<feature type="transmembrane region" description="Helical" evidence="8">
    <location>
        <begin position="443"/>
        <end position="466"/>
    </location>
</feature>
<dbReference type="PRINTS" id="PR00762">
    <property type="entry name" value="CLCHANNEL"/>
</dbReference>
<dbReference type="Gene3D" id="1.10.3080.10">
    <property type="entry name" value="Clc chloride channel"/>
    <property type="match status" value="1"/>
</dbReference>
<evidence type="ECO:0000256" key="4">
    <source>
        <dbReference type="ARBA" id="ARBA00022989"/>
    </source>
</evidence>
<dbReference type="GO" id="GO:0005769">
    <property type="term" value="C:early endosome"/>
    <property type="evidence" value="ECO:0007669"/>
    <property type="project" value="TreeGrafter"/>
</dbReference>
<evidence type="ECO:0000256" key="6">
    <source>
        <dbReference type="ARBA" id="ARBA00023136"/>
    </source>
</evidence>
<keyword evidence="7" id="KW-0868">Chloride</keyword>
<gene>
    <name evidence="9" type="ORF">BON22_2888</name>
</gene>
<comment type="caution">
    <text evidence="9">The sequence shown here is derived from an EMBL/GenBank/DDBJ whole genome shotgun (WGS) entry which is preliminary data.</text>
</comment>
<dbReference type="EMBL" id="MPUK01000005">
    <property type="protein sequence ID" value="ONH66967.1"/>
    <property type="molecule type" value="Genomic_DNA"/>
</dbReference>
<feature type="transmembrane region" description="Helical" evidence="8">
    <location>
        <begin position="511"/>
        <end position="537"/>
    </location>
</feature>
<feature type="transmembrane region" description="Helical" evidence="8">
    <location>
        <begin position="289"/>
        <end position="307"/>
    </location>
</feature>
<dbReference type="SUPFAM" id="SSF54631">
    <property type="entry name" value="CBS-domain pair"/>
    <property type="match status" value="1"/>
</dbReference>
<dbReference type="PANTHER" id="PTHR45711:SF6">
    <property type="entry name" value="CHLORIDE CHANNEL PROTEIN"/>
    <property type="match status" value="1"/>
</dbReference>
<dbReference type="STRING" id="36022.A0A1V2L4X5"/>
<dbReference type="AlphaFoldDB" id="A0A1V2L4X5"/>
<dbReference type="GO" id="GO:0005794">
    <property type="term" value="C:Golgi apparatus"/>
    <property type="evidence" value="ECO:0007669"/>
    <property type="project" value="TreeGrafter"/>
</dbReference>
<dbReference type="GO" id="GO:0005247">
    <property type="term" value="F:voltage-gated chloride channel activity"/>
    <property type="evidence" value="ECO:0007669"/>
    <property type="project" value="TreeGrafter"/>
</dbReference>
<feature type="transmembrane region" description="Helical" evidence="8">
    <location>
        <begin position="327"/>
        <end position="344"/>
    </location>
</feature>
<dbReference type="SUPFAM" id="SSF81340">
    <property type="entry name" value="Clc chloride channel"/>
    <property type="match status" value="1"/>
</dbReference>
<protein>
    <submittedName>
        <fullName evidence="9">H(+)/Cl(-) exchange transporter 3</fullName>
    </submittedName>
</protein>
<evidence type="ECO:0000256" key="2">
    <source>
        <dbReference type="ARBA" id="ARBA00022448"/>
    </source>
</evidence>
<dbReference type="OMA" id="CLDWTPW"/>
<dbReference type="PANTHER" id="PTHR45711">
    <property type="entry name" value="CHLORIDE CHANNEL PROTEIN"/>
    <property type="match status" value="1"/>
</dbReference>